<dbReference type="Gene3D" id="1.10.3210.10">
    <property type="entry name" value="Hypothetical protein af1432"/>
    <property type="match status" value="1"/>
</dbReference>
<proteinExistence type="predicted"/>
<dbReference type="GO" id="GO:0008081">
    <property type="term" value="F:phosphoric diester hydrolase activity"/>
    <property type="evidence" value="ECO:0007669"/>
    <property type="project" value="UniProtKB-ARBA"/>
</dbReference>
<keyword evidence="3" id="KW-1185">Reference proteome</keyword>
<evidence type="ECO:0000313" key="3">
    <source>
        <dbReference type="Proteomes" id="UP000484015"/>
    </source>
</evidence>
<gene>
    <name evidence="2" type="ORF">GM668_25755</name>
</gene>
<name>A0A6L6Q7Q3_9BURK</name>
<feature type="domain" description="HD-GYP" evidence="1">
    <location>
        <begin position="83"/>
        <end position="283"/>
    </location>
</feature>
<dbReference type="Proteomes" id="UP000484015">
    <property type="component" value="Unassembled WGS sequence"/>
</dbReference>
<accession>A0A6L6Q7Q3</accession>
<dbReference type="EMBL" id="WNLA01000025">
    <property type="protein sequence ID" value="MTW05494.1"/>
    <property type="molecule type" value="Genomic_DNA"/>
</dbReference>
<dbReference type="SUPFAM" id="SSF109604">
    <property type="entry name" value="HD-domain/PDEase-like"/>
    <property type="match status" value="1"/>
</dbReference>
<dbReference type="PANTHER" id="PTHR43155:SF2">
    <property type="entry name" value="CYCLIC DI-GMP PHOSPHODIESTERASE PA4108"/>
    <property type="match status" value="1"/>
</dbReference>
<evidence type="ECO:0000259" key="1">
    <source>
        <dbReference type="PROSITE" id="PS51832"/>
    </source>
</evidence>
<dbReference type="PROSITE" id="PS51832">
    <property type="entry name" value="HD_GYP"/>
    <property type="match status" value="1"/>
</dbReference>
<dbReference type="CDD" id="cd00077">
    <property type="entry name" value="HDc"/>
    <property type="match status" value="1"/>
</dbReference>
<organism evidence="2 3">
    <name type="scientific">Pseudoduganella ginsengisoli</name>
    <dbReference type="NCBI Taxonomy" id="1462440"/>
    <lineage>
        <taxon>Bacteria</taxon>
        <taxon>Pseudomonadati</taxon>
        <taxon>Pseudomonadota</taxon>
        <taxon>Betaproteobacteria</taxon>
        <taxon>Burkholderiales</taxon>
        <taxon>Oxalobacteraceae</taxon>
        <taxon>Telluria group</taxon>
        <taxon>Pseudoduganella</taxon>
    </lineage>
</organism>
<reference evidence="2 3" key="1">
    <citation type="submission" date="2019-11" db="EMBL/GenBank/DDBJ databases">
        <title>Type strains purchased from KCTC, JCM and DSMZ.</title>
        <authorList>
            <person name="Lu H."/>
        </authorList>
    </citation>
    <scope>NUCLEOTIDE SEQUENCE [LARGE SCALE GENOMIC DNA]</scope>
    <source>
        <strain evidence="2 3">KCTC 42409</strain>
    </source>
</reference>
<dbReference type="Pfam" id="PF13487">
    <property type="entry name" value="HD_5"/>
    <property type="match status" value="1"/>
</dbReference>
<dbReference type="InterPro" id="IPR037522">
    <property type="entry name" value="HD_GYP_dom"/>
</dbReference>
<dbReference type="InterPro" id="IPR003607">
    <property type="entry name" value="HD/PDEase_dom"/>
</dbReference>
<comment type="caution">
    <text evidence="2">The sequence shown here is derived from an EMBL/GenBank/DDBJ whole genome shotgun (WGS) entry which is preliminary data.</text>
</comment>
<dbReference type="AlphaFoldDB" id="A0A6L6Q7Q3"/>
<evidence type="ECO:0000313" key="2">
    <source>
        <dbReference type="EMBL" id="MTW05494.1"/>
    </source>
</evidence>
<protein>
    <submittedName>
        <fullName evidence="2">HD domain-containing protein</fullName>
    </submittedName>
</protein>
<sequence>MYGTGGGLLARKGHLIANRTQLDMLAERGVYEDLTEALAEGREQQSVLRLLNGAQLQLEAVLQRIATGNPGDARRKLEEIAGLVTQAVALNPDIAVAAILHNQQAMPYGVRHSVDTAVVAQLVALGLKEPEDDIRIMTLAALTMNVGMLGEHDVMQKQAVPLSEHQRQLIRNHPQAGMVLLRQAGINHEGWLSCVLYHHENEDGTGYPGARRGPYVPESAKLIALADRYCARISLRKYRPPMAPNAALRDILLEGKSTLDSLPAAVLIRELGIYPVGTLVKLQNGEVGVVSRKGLNATAPWVTSVVGLRGAPLDPFPQRDTRNDSHAIREVLLAPQPDVEFRLSQVWGGGALP</sequence>
<dbReference type="PANTHER" id="PTHR43155">
    <property type="entry name" value="CYCLIC DI-GMP PHOSPHODIESTERASE PA4108-RELATED"/>
    <property type="match status" value="1"/>
</dbReference>